<protein>
    <submittedName>
        <fullName evidence="2">SDR family oxidoreductase</fullName>
    </submittedName>
</protein>
<dbReference type="PRINTS" id="PR00081">
    <property type="entry name" value="GDHRDH"/>
</dbReference>
<gene>
    <name evidence="2" type="ORF">HHL22_01955</name>
</gene>
<dbReference type="RefSeq" id="WP_169529285.1">
    <property type="nucleotide sequence ID" value="NZ_JABBGH010000001.1"/>
</dbReference>
<sequence>MDLGIKGKVALVAAASKGLGRAVAEELAAEGASLVLCARGEAALLATCAEIAAAHGVPVLPVVADVGTPAGVAQVTEAALGRFGQVDILVTNSGGPPAGPFEAHDAAAWAAATQLLLGSVVELTRAVLPGMKARGWGRILTITSIAVKQPVTGLLLSNSLRAAVTGLVRTLATEVAPFGVTVNTILPGYTRTERVEQLAQAAAAREDISPEAATARWTQEIPMQRLGEPAEFAALAAFLCSARASYITGTSTAVDGGWIKGLL</sequence>
<accession>A0A7Y0FKR1</accession>
<dbReference type="SUPFAM" id="SSF51735">
    <property type="entry name" value="NAD(P)-binding Rossmann-fold domains"/>
    <property type="match status" value="1"/>
</dbReference>
<dbReference type="Pfam" id="PF13561">
    <property type="entry name" value="adh_short_C2"/>
    <property type="match status" value="1"/>
</dbReference>
<comment type="caution">
    <text evidence="2">The sequence shown here is derived from an EMBL/GenBank/DDBJ whole genome shotgun (WGS) entry which is preliminary data.</text>
</comment>
<organism evidence="2 3">
    <name type="scientific">Hymenobacter polaris</name>
    <dbReference type="NCBI Taxonomy" id="2682546"/>
    <lineage>
        <taxon>Bacteria</taxon>
        <taxon>Pseudomonadati</taxon>
        <taxon>Bacteroidota</taxon>
        <taxon>Cytophagia</taxon>
        <taxon>Cytophagales</taxon>
        <taxon>Hymenobacteraceae</taxon>
        <taxon>Hymenobacter</taxon>
    </lineage>
</organism>
<dbReference type="Gene3D" id="3.40.50.720">
    <property type="entry name" value="NAD(P)-binding Rossmann-like Domain"/>
    <property type="match status" value="1"/>
</dbReference>
<evidence type="ECO:0000256" key="1">
    <source>
        <dbReference type="ARBA" id="ARBA00006484"/>
    </source>
</evidence>
<dbReference type="EMBL" id="JABBGH010000001">
    <property type="protein sequence ID" value="NML63958.1"/>
    <property type="molecule type" value="Genomic_DNA"/>
</dbReference>
<dbReference type="PANTHER" id="PTHR42879:SF6">
    <property type="entry name" value="NADPH-DEPENDENT REDUCTASE BACG"/>
    <property type="match status" value="1"/>
</dbReference>
<dbReference type="Proteomes" id="UP000559626">
    <property type="component" value="Unassembled WGS sequence"/>
</dbReference>
<dbReference type="AlphaFoldDB" id="A0A7Y0FKR1"/>
<reference evidence="2 3" key="1">
    <citation type="submission" date="2020-04" db="EMBL/GenBank/DDBJ databases">
        <title>Hymenobacter polaris sp. nov., isolated from Arctic soil.</title>
        <authorList>
            <person name="Dahal R.H."/>
        </authorList>
    </citation>
    <scope>NUCLEOTIDE SEQUENCE [LARGE SCALE GENOMIC DNA]</scope>
    <source>
        <strain evidence="2 3">RP-2-7</strain>
    </source>
</reference>
<comment type="similarity">
    <text evidence="1">Belongs to the short-chain dehydrogenases/reductases (SDR) family.</text>
</comment>
<evidence type="ECO:0000313" key="3">
    <source>
        <dbReference type="Proteomes" id="UP000559626"/>
    </source>
</evidence>
<dbReference type="FunFam" id="3.40.50.720:FF:000084">
    <property type="entry name" value="Short-chain dehydrogenase reductase"/>
    <property type="match status" value="1"/>
</dbReference>
<dbReference type="InterPro" id="IPR002347">
    <property type="entry name" value="SDR_fam"/>
</dbReference>
<keyword evidence="3" id="KW-1185">Reference proteome</keyword>
<proteinExistence type="inferred from homology"/>
<name>A0A7Y0FKR1_9BACT</name>
<dbReference type="PANTHER" id="PTHR42879">
    <property type="entry name" value="3-OXOACYL-(ACYL-CARRIER-PROTEIN) REDUCTASE"/>
    <property type="match status" value="1"/>
</dbReference>
<dbReference type="InterPro" id="IPR050259">
    <property type="entry name" value="SDR"/>
</dbReference>
<dbReference type="InterPro" id="IPR036291">
    <property type="entry name" value="NAD(P)-bd_dom_sf"/>
</dbReference>
<evidence type="ECO:0000313" key="2">
    <source>
        <dbReference type="EMBL" id="NML63958.1"/>
    </source>
</evidence>